<evidence type="ECO:0000313" key="2">
    <source>
        <dbReference type="Proteomes" id="UP000187609"/>
    </source>
</evidence>
<evidence type="ECO:0000313" key="1">
    <source>
        <dbReference type="EMBL" id="OIS96242.1"/>
    </source>
</evidence>
<dbReference type="InterPro" id="IPR039291">
    <property type="entry name" value="At5g17165-like"/>
</dbReference>
<dbReference type="PANTHER" id="PTHR35122">
    <property type="entry name" value="OSJNBA0093F12.14 PROTEIN"/>
    <property type="match status" value="1"/>
</dbReference>
<dbReference type="OMA" id="WVPDEII"/>
<comment type="caution">
    <text evidence="1">The sequence shown here is derived from an EMBL/GenBank/DDBJ whole genome shotgun (WGS) entry which is preliminary data.</text>
</comment>
<dbReference type="AlphaFoldDB" id="A0A1J6IB92"/>
<dbReference type="EMBL" id="MJEQ01037194">
    <property type="protein sequence ID" value="OIS96242.1"/>
    <property type="molecule type" value="Genomic_DNA"/>
</dbReference>
<protein>
    <submittedName>
        <fullName evidence="1">Uncharacterized protein</fullName>
    </submittedName>
</protein>
<reference evidence="1" key="1">
    <citation type="submission" date="2016-11" db="EMBL/GenBank/DDBJ databases">
        <title>The genome of Nicotiana attenuata.</title>
        <authorList>
            <person name="Xu S."/>
            <person name="Brockmoeller T."/>
            <person name="Gaquerel E."/>
            <person name="Navarro A."/>
            <person name="Kuhl H."/>
            <person name="Gase K."/>
            <person name="Ling Z."/>
            <person name="Zhou W."/>
            <person name="Kreitzer C."/>
            <person name="Stanke M."/>
            <person name="Tang H."/>
            <person name="Lyons E."/>
            <person name="Pandey P."/>
            <person name="Pandey S.P."/>
            <person name="Timmermann B."/>
            <person name="Baldwin I.T."/>
        </authorList>
    </citation>
    <scope>NUCLEOTIDE SEQUENCE [LARGE SCALE GENOMIC DNA]</scope>
    <source>
        <strain evidence="1">UT</strain>
    </source>
</reference>
<dbReference type="PANTHER" id="PTHR35122:SF7">
    <property type="entry name" value="HYDROGEN PEROXIDE-INDUCED 1"/>
    <property type="match status" value="1"/>
</dbReference>
<dbReference type="STRING" id="49451.A0A1J6IB92"/>
<accession>A0A1J6IB92</accession>
<keyword evidence="2" id="KW-1185">Reference proteome</keyword>
<dbReference type="Gramene" id="OIS96242">
    <property type="protein sequence ID" value="OIS96242"/>
    <property type="gene ID" value="A4A49_24818"/>
</dbReference>
<gene>
    <name evidence="1" type="ORF">A4A49_24818</name>
</gene>
<dbReference type="Pfam" id="PF22272">
    <property type="entry name" value="LEA_3b"/>
    <property type="match status" value="1"/>
</dbReference>
<proteinExistence type="predicted"/>
<organism evidence="1 2">
    <name type="scientific">Nicotiana attenuata</name>
    <name type="common">Coyote tobacco</name>
    <dbReference type="NCBI Taxonomy" id="49451"/>
    <lineage>
        <taxon>Eukaryota</taxon>
        <taxon>Viridiplantae</taxon>
        <taxon>Streptophyta</taxon>
        <taxon>Embryophyta</taxon>
        <taxon>Tracheophyta</taxon>
        <taxon>Spermatophyta</taxon>
        <taxon>Magnoliopsida</taxon>
        <taxon>eudicotyledons</taxon>
        <taxon>Gunneridae</taxon>
        <taxon>Pentapetalae</taxon>
        <taxon>asterids</taxon>
        <taxon>lamiids</taxon>
        <taxon>Solanales</taxon>
        <taxon>Solanaceae</taxon>
        <taxon>Nicotianoideae</taxon>
        <taxon>Nicotianeae</taxon>
        <taxon>Nicotiana</taxon>
    </lineage>
</organism>
<dbReference type="Proteomes" id="UP000187609">
    <property type="component" value="Unassembled WGS sequence"/>
</dbReference>
<sequence length="123" mass="13831">MATTLQNRGLVSLGKRVLNQFSGATSANSSTLSAWYNFVHIWCRRAVHISVYDKNPEEYISSVPDEIIGVGSDKYWTPHPQTGVFGPPTHHIICGDPGYPVDSVLEQMVFFRDREDLEKPTYS</sequence>
<name>A0A1J6IB92_NICAT</name>